<evidence type="ECO:0000256" key="6">
    <source>
        <dbReference type="ARBA" id="ARBA00023136"/>
    </source>
</evidence>
<dbReference type="InterPro" id="IPR000326">
    <property type="entry name" value="PAP2/HPO"/>
</dbReference>
<dbReference type="SUPFAM" id="SSF48317">
    <property type="entry name" value="Acid phosphatase/Vanadium-dependent haloperoxidase"/>
    <property type="match status" value="1"/>
</dbReference>
<evidence type="ECO:0000259" key="10">
    <source>
        <dbReference type="SMART" id="SM00014"/>
    </source>
</evidence>
<keyword evidence="12" id="KW-1185">Reference proteome</keyword>
<evidence type="ECO:0000256" key="5">
    <source>
        <dbReference type="ARBA" id="ARBA00022989"/>
    </source>
</evidence>
<gene>
    <name evidence="11" type="ORF">C2E21_6938</name>
</gene>
<evidence type="ECO:0000313" key="11">
    <source>
        <dbReference type="EMBL" id="PRW39349.1"/>
    </source>
</evidence>
<dbReference type="Proteomes" id="UP000239899">
    <property type="component" value="Unassembled WGS sequence"/>
</dbReference>
<dbReference type="EMBL" id="LHPG02000014">
    <property type="protein sequence ID" value="PRW39349.1"/>
    <property type="molecule type" value="Genomic_DNA"/>
</dbReference>
<evidence type="ECO:0000256" key="7">
    <source>
        <dbReference type="ARBA" id="ARBA00038324"/>
    </source>
</evidence>
<comment type="caution">
    <text evidence="11">The sequence shown here is derived from an EMBL/GenBank/DDBJ whole genome shotgun (WGS) entry which is preliminary data.</text>
</comment>
<evidence type="ECO:0000313" key="12">
    <source>
        <dbReference type="Proteomes" id="UP000239899"/>
    </source>
</evidence>
<dbReference type="Gene3D" id="1.20.144.10">
    <property type="entry name" value="Phosphatidic acid phosphatase type 2/haloperoxidase"/>
    <property type="match status" value="1"/>
</dbReference>
<dbReference type="SMART" id="SM00014">
    <property type="entry name" value="acidPPc"/>
    <property type="match status" value="1"/>
</dbReference>
<dbReference type="AlphaFoldDB" id="A0A2P6TJD9"/>
<protein>
    <submittedName>
        <fullName evidence="11">Lipid phosphate phosphatase delta</fullName>
    </submittedName>
</protein>
<reference evidence="11 12" key="1">
    <citation type="journal article" date="2018" name="Plant J.">
        <title>Genome sequences of Chlorella sorokiniana UTEX 1602 and Micractinium conductrix SAG 241.80: implications to maltose excretion by a green alga.</title>
        <authorList>
            <person name="Arriola M.B."/>
            <person name="Velmurugan N."/>
            <person name="Zhang Y."/>
            <person name="Plunkett M.H."/>
            <person name="Hondzo H."/>
            <person name="Barney B.M."/>
        </authorList>
    </citation>
    <scope>NUCLEOTIDE SEQUENCE [LARGE SCALE GENOMIC DNA]</scope>
    <source>
        <strain evidence="12">UTEX 1602</strain>
    </source>
</reference>
<dbReference type="GO" id="GO:0042392">
    <property type="term" value="F:sphingosine-1-phosphate phosphatase activity"/>
    <property type="evidence" value="ECO:0007669"/>
    <property type="project" value="TreeGrafter"/>
</dbReference>
<proteinExistence type="inferred from homology"/>
<evidence type="ECO:0000256" key="4">
    <source>
        <dbReference type="ARBA" id="ARBA00022824"/>
    </source>
</evidence>
<feature type="transmembrane region" description="Helical" evidence="9">
    <location>
        <begin position="238"/>
        <end position="258"/>
    </location>
</feature>
<feature type="compositionally biased region" description="Low complexity" evidence="8">
    <location>
        <begin position="370"/>
        <end position="380"/>
    </location>
</feature>
<keyword evidence="6 9" id="KW-0472">Membrane</keyword>
<evidence type="ECO:0000256" key="9">
    <source>
        <dbReference type="SAM" id="Phobius"/>
    </source>
</evidence>
<comment type="similarity">
    <text evidence="7">Belongs to the type 2 lipid phosphate phosphatase family.</text>
</comment>
<feature type="compositionally biased region" description="Low complexity" evidence="8">
    <location>
        <begin position="427"/>
        <end position="453"/>
    </location>
</feature>
<name>A0A2P6TJD9_CHLSO</name>
<dbReference type="PANTHER" id="PTHR14969">
    <property type="entry name" value="SPHINGOSINE-1-PHOSPHATE PHOSPHOHYDROLASE"/>
    <property type="match status" value="1"/>
</dbReference>
<keyword evidence="3" id="KW-0378">Hydrolase</keyword>
<evidence type="ECO:0000256" key="3">
    <source>
        <dbReference type="ARBA" id="ARBA00022801"/>
    </source>
</evidence>
<keyword evidence="5 9" id="KW-1133">Transmembrane helix</keyword>
<dbReference type="Pfam" id="PF01569">
    <property type="entry name" value="PAP2"/>
    <property type="match status" value="1"/>
</dbReference>
<accession>A0A2P6TJD9</accession>
<dbReference type="InterPro" id="IPR036938">
    <property type="entry name" value="PAP2/HPO_sf"/>
</dbReference>
<dbReference type="OrthoDB" id="301434at2759"/>
<feature type="region of interest" description="Disordered" evidence="8">
    <location>
        <begin position="370"/>
        <end position="470"/>
    </location>
</feature>
<keyword evidence="4" id="KW-0256">Endoplasmic reticulum</keyword>
<dbReference type="STRING" id="3076.A0A2P6TJD9"/>
<comment type="subcellular location">
    <subcellularLocation>
        <location evidence="1">Endoplasmic reticulum membrane</location>
        <topology evidence="1">Multi-pass membrane protein</topology>
    </subcellularLocation>
</comment>
<feature type="transmembrane region" description="Helical" evidence="9">
    <location>
        <begin position="180"/>
        <end position="201"/>
    </location>
</feature>
<organism evidence="11 12">
    <name type="scientific">Chlorella sorokiniana</name>
    <name type="common">Freshwater green alga</name>
    <dbReference type="NCBI Taxonomy" id="3076"/>
    <lineage>
        <taxon>Eukaryota</taxon>
        <taxon>Viridiplantae</taxon>
        <taxon>Chlorophyta</taxon>
        <taxon>core chlorophytes</taxon>
        <taxon>Trebouxiophyceae</taxon>
        <taxon>Chlorellales</taxon>
        <taxon>Chlorellaceae</taxon>
        <taxon>Chlorella clade</taxon>
        <taxon>Chlorella</taxon>
    </lineage>
</organism>
<dbReference type="PANTHER" id="PTHR14969:SF28">
    <property type="entry name" value="DIHYDROSPHINGOSINE 1-PHOSPHATE PHOSPHATASE LCB3-RELATED"/>
    <property type="match status" value="1"/>
</dbReference>
<evidence type="ECO:0000256" key="1">
    <source>
        <dbReference type="ARBA" id="ARBA00004477"/>
    </source>
</evidence>
<sequence length="509" mass="54920">MLWTLAGVLHAGFSALCVALVAAFLLLVCTPVLHQPVRARLRPLALQEVEQGLSWVLAAQRWQHPLLTSLFMHSSHSVSVTFYASFLPTLFWLGLPELGRDLVLLMTLSLFVGNAIKDLVCSPRPLGLAYGRQRLKFLAADSSDEEVQLNAKEYGLPSSHTLNSLCLNFFAVWYFYDRGLIASGTALTLYGIVFLWVTWIAASRLYLGLHTPVDILAGALAGLAVLVCFISVEGLLSRWILHGPAAVLHAALASLVLLRLHPRPLAHTPSFEFTTSFMGAMFGVVAGMALTPHAHQPGVQLAQLWSSPSSRLAGSRLLWALRRLGICSVIVAAMKESSKPLFLAVLPLLYRFFPLPIRRLWQPPVHNLAAPPTAAAGAQHGHQEQDEQQRRRRNGRQHADSDSAIDEAVTIEGQNGERREGVRTRRSAAAAGAAAADKAGGSKQAGQATAPAGGLPGALPPQDPRLAELPHDAKGRPWDVVVTARFFSYAAIGVAVAGVSPRVLDALGW</sequence>
<keyword evidence="2 9" id="KW-0812">Transmembrane</keyword>
<dbReference type="GO" id="GO:0005789">
    <property type="term" value="C:endoplasmic reticulum membrane"/>
    <property type="evidence" value="ECO:0007669"/>
    <property type="project" value="UniProtKB-SubCell"/>
</dbReference>
<feature type="domain" description="Phosphatidic acid phosphatase type 2/haloperoxidase" evidence="10">
    <location>
        <begin position="98"/>
        <end position="230"/>
    </location>
</feature>
<evidence type="ECO:0000256" key="2">
    <source>
        <dbReference type="ARBA" id="ARBA00022692"/>
    </source>
</evidence>
<feature type="transmembrane region" description="Helical" evidence="9">
    <location>
        <begin position="213"/>
        <end position="232"/>
    </location>
</feature>
<feature type="transmembrane region" description="Helical" evidence="9">
    <location>
        <begin position="12"/>
        <end position="33"/>
    </location>
</feature>
<evidence type="ECO:0000256" key="8">
    <source>
        <dbReference type="SAM" id="MobiDB-lite"/>
    </source>
</evidence>